<dbReference type="GO" id="GO:0016791">
    <property type="term" value="F:phosphatase activity"/>
    <property type="evidence" value="ECO:0007669"/>
    <property type="project" value="TreeGrafter"/>
</dbReference>
<dbReference type="GO" id="GO:0000287">
    <property type="term" value="F:magnesium ion binding"/>
    <property type="evidence" value="ECO:0007669"/>
    <property type="project" value="TreeGrafter"/>
</dbReference>
<dbReference type="NCBIfam" id="TIGR01484">
    <property type="entry name" value="HAD-SF-IIB"/>
    <property type="match status" value="2"/>
</dbReference>
<accession>C5J661</accession>
<evidence type="ECO:0000313" key="3">
    <source>
        <dbReference type="EMBL" id="CAT04953.1"/>
    </source>
</evidence>
<dbReference type="NCBIfam" id="TIGR00099">
    <property type="entry name" value="Cof-subfamily"/>
    <property type="match status" value="1"/>
</dbReference>
<dbReference type="PANTHER" id="PTHR10000">
    <property type="entry name" value="PHOSPHOSERINE PHOSPHATASE"/>
    <property type="match status" value="1"/>
</dbReference>
<dbReference type="PROSITE" id="PS01228">
    <property type="entry name" value="COF_1"/>
    <property type="match status" value="1"/>
</dbReference>
<dbReference type="SFLD" id="SFLDG01140">
    <property type="entry name" value="C2.B:_Phosphomannomutase_and_P"/>
    <property type="match status" value="1"/>
</dbReference>
<dbReference type="Gene3D" id="3.40.50.1000">
    <property type="entry name" value="HAD superfamily/HAD-like"/>
    <property type="match status" value="1"/>
</dbReference>
<dbReference type="PROSITE" id="PS01229">
    <property type="entry name" value="COF_2"/>
    <property type="match status" value="1"/>
</dbReference>
<comment type="cofactor">
    <cofactor evidence="1">
        <name>Mg(2+)</name>
        <dbReference type="ChEBI" id="CHEBI:18420"/>
    </cofactor>
</comment>
<dbReference type="HOGENOM" id="CLU_044146_0_3_14"/>
<evidence type="ECO:0000256" key="1">
    <source>
        <dbReference type="ARBA" id="ARBA00001946"/>
    </source>
</evidence>
<name>C5J661_MESCH</name>
<gene>
    <name evidence="3" type="ordered locus">MCJ_002620</name>
</gene>
<proteinExistence type="inferred from homology"/>
<protein>
    <submittedName>
        <fullName evidence="3">HYPOTHETICAL Uncharacterized protein MG265 homolog</fullName>
    </submittedName>
</protein>
<dbReference type="eggNOG" id="COG0561">
    <property type="taxonomic scope" value="Bacteria"/>
</dbReference>
<dbReference type="InterPro" id="IPR000150">
    <property type="entry name" value="Cof"/>
</dbReference>
<keyword evidence="4" id="KW-1185">Reference proteome</keyword>
<organism evidence="3 4">
    <name type="scientific">Mesomycoplasma conjunctivae (strain ATCC 25834 / NCTC 10147 / HRC/581)</name>
    <name type="common">Mycoplasma conjunctivae</name>
    <dbReference type="NCBI Taxonomy" id="572263"/>
    <lineage>
        <taxon>Bacteria</taxon>
        <taxon>Bacillati</taxon>
        <taxon>Mycoplasmatota</taxon>
        <taxon>Mycoplasmoidales</taxon>
        <taxon>Metamycoplasmataceae</taxon>
        <taxon>Mesomycoplasma</taxon>
    </lineage>
</organism>
<dbReference type="KEGG" id="mco:MCJ_002620"/>
<dbReference type="SFLD" id="SFLDS00003">
    <property type="entry name" value="Haloacid_Dehalogenase"/>
    <property type="match status" value="1"/>
</dbReference>
<dbReference type="EMBL" id="FM864216">
    <property type="protein sequence ID" value="CAT04953.1"/>
    <property type="molecule type" value="Genomic_DNA"/>
</dbReference>
<dbReference type="AlphaFoldDB" id="C5J661"/>
<dbReference type="Proteomes" id="UP000001491">
    <property type="component" value="Chromosome"/>
</dbReference>
<dbReference type="SUPFAM" id="SSF56784">
    <property type="entry name" value="HAD-like"/>
    <property type="match status" value="1"/>
</dbReference>
<sequence>MDKKNNLSTKINNLVFDLDGTLLNSQKEILPSSIKVLKRLQKEGKKLIFCTGRPWYFVVKYTKLIAPDLPIISCNGSLVYDWKNHKTIYSLAFEKATVYKIIDILIKNEIVFLIYTTKKMIAIGNLKNHINWFEYLKRENAKIEEDQYKFDIDFYDFQDFEKKYIQDDVVVKFLLIQADSKAENVAKATKLLEAEEDIYFVKSQDKVIDIMTQGSNKGKGLEFLAQEYGLDLEKTIVFGDASNDLPMFAVAKYSVAMGQAKPEIKSAANFTTQTNNDDGIAYFFDNEWFN</sequence>
<dbReference type="SFLD" id="SFLDG01144">
    <property type="entry name" value="C2.B.4:_PGP_Like"/>
    <property type="match status" value="1"/>
</dbReference>
<dbReference type="GO" id="GO:0005829">
    <property type="term" value="C:cytosol"/>
    <property type="evidence" value="ECO:0007669"/>
    <property type="project" value="TreeGrafter"/>
</dbReference>
<dbReference type="InterPro" id="IPR036412">
    <property type="entry name" value="HAD-like_sf"/>
</dbReference>
<reference evidence="4" key="1">
    <citation type="journal article" date="2009" name="BMC Bioinformatics">
        <title>The Mycoplasma conjunctivae genome sequencing, annotation and analysis.</title>
        <authorList>
            <person name="Calderon-Copete S.P."/>
            <person name="Wigger G."/>
            <person name="Wunderlin C."/>
            <person name="Schmidheini T."/>
            <person name="Frey J."/>
            <person name="Quail M.A."/>
            <person name="Falquet L."/>
        </authorList>
    </citation>
    <scope>NUCLEOTIDE SEQUENCE [LARGE SCALE GENOMIC DNA]</scope>
    <source>
        <strain evidence="4">ATCC 25834 / NCTC 10147 / HRC/581</strain>
    </source>
</reference>
<dbReference type="InterPro" id="IPR006379">
    <property type="entry name" value="HAD-SF_hydro_IIB"/>
</dbReference>
<dbReference type="Gene3D" id="3.30.1240.10">
    <property type="match status" value="1"/>
</dbReference>
<evidence type="ECO:0000313" key="4">
    <source>
        <dbReference type="Proteomes" id="UP000001491"/>
    </source>
</evidence>
<evidence type="ECO:0000256" key="2">
    <source>
        <dbReference type="ARBA" id="ARBA00034778"/>
    </source>
</evidence>
<dbReference type="Pfam" id="PF08282">
    <property type="entry name" value="Hydrolase_3"/>
    <property type="match status" value="1"/>
</dbReference>
<comment type="similarity">
    <text evidence="2">Belongs to the HAD-like hydrolase superfamily. Cof family.</text>
</comment>
<dbReference type="CDD" id="cd07516">
    <property type="entry name" value="HAD_Pase"/>
    <property type="match status" value="1"/>
</dbReference>
<dbReference type="InterPro" id="IPR023214">
    <property type="entry name" value="HAD_sf"/>
</dbReference>
<dbReference type="PANTHER" id="PTHR10000:SF8">
    <property type="entry name" value="HAD SUPERFAMILY HYDROLASE-LIKE, TYPE 3"/>
    <property type="match status" value="1"/>
</dbReference>